<evidence type="ECO:0000256" key="1">
    <source>
        <dbReference type="SAM" id="Phobius"/>
    </source>
</evidence>
<proteinExistence type="predicted"/>
<gene>
    <name evidence="2" type="ORF">FF38_01847</name>
</gene>
<dbReference type="EMBL" id="JRES01001539">
    <property type="protein sequence ID" value="KNC22171.1"/>
    <property type="molecule type" value="Genomic_DNA"/>
</dbReference>
<reference evidence="2 3" key="1">
    <citation type="journal article" date="2015" name="Nat. Commun.">
        <title>Lucilia cuprina genome unlocks parasitic fly biology to underpin future interventions.</title>
        <authorList>
            <person name="Anstead C.A."/>
            <person name="Korhonen P.K."/>
            <person name="Young N.D."/>
            <person name="Hall R.S."/>
            <person name="Jex A.R."/>
            <person name="Murali S.C."/>
            <person name="Hughes D.S."/>
            <person name="Lee S.F."/>
            <person name="Perry T."/>
            <person name="Stroehlein A.J."/>
            <person name="Ansell B.R."/>
            <person name="Breugelmans B."/>
            <person name="Hofmann A."/>
            <person name="Qu J."/>
            <person name="Dugan S."/>
            <person name="Lee S.L."/>
            <person name="Chao H."/>
            <person name="Dinh H."/>
            <person name="Han Y."/>
            <person name="Doddapaneni H.V."/>
            <person name="Worley K.C."/>
            <person name="Muzny D.M."/>
            <person name="Ioannidis P."/>
            <person name="Waterhouse R.M."/>
            <person name="Zdobnov E.M."/>
            <person name="James P.J."/>
            <person name="Bagnall N.H."/>
            <person name="Kotze A.C."/>
            <person name="Gibbs R.A."/>
            <person name="Richards S."/>
            <person name="Batterham P."/>
            <person name="Gasser R.B."/>
        </authorList>
    </citation>
    <scope>NUCLEOTIDE SEQUENCE [LARGE SCALE GENOMIC DNA]</scope>
    <source>
        <strain evidence="2 3">LS</strain>
        <tissue evidence="2">Full body</tissue>
    </source>
</reference>
<feature type="transmembrane region" description="Helical" evidence="1">
    <location>
        <begin position="51"/>
        <end position="73"/>
    </location>
</feature>
<evidence type="ECO:0000313" key="2">
    <source>
        <dbReference type="EMBL" id="KNC22171.1"/>
    </source>
</evidence>
<keyword evidence="1" id="KW-1133">Transmembrane helix</keyword>
<keyword evidence="1" id="KW-0812">Transmembrane</keyword>
<protein>
    <submittedName>
        <fullName evidence="2">Uncharacterized protein</fullName>
    </submittedName>
</protein>
<name>A0A0L0BQ87_LUCCU</name>
<evidence type="ECO:0000313" key="3">
    <source>
        <dbReference type="Proteomes" id="UP000037069"/>
    </source>
</evidence>
<accession>A0A0L0BQ87</accession>
<dbReference type="Proteomes" id="UP000037069">
    <property type="component" value="Unassembled WGS sequence"/>
</dbReference>
<keyword evidence="3" id="KW-1185">Reference proteome</keyword>
<dbReference type="AlphaFoldDB" id="A0A0L0BQ87"/>
<keyword evidence="1" id="KW-0472">Membrane</keyword>
<comment type="caution">
    <text evidence="2">The sequence shown here is derived from an EMBL/GenBank/DDBJ whole genome shotgun (WGS) entry which is preliminary data.</text>
</comment>
<organism evidence="2 3">
    <name type="scientific">Lucilia cuprina</name>
    <name type="common">Green bottle fly</name>
    <name type="synonym">Australian sheep blowfly</name>
    <dbReference type="NCBI Taxonomy" id="7375"/>
    <lineage>
        <taxon>Eukaryota</taxon>
        <taxon>Metazoa</taxon>
        <taxon>Ecdysozoa</taxon>
        <taxon>Arthropoda</taxon>
        <taxon>Hexapoda</taxon>
        <taxon>Insecta</taxon>
        <taxon>Pterygota</taxon>
        <taxon>Neoptera</taxon>
        <taxon>Endopterygota</taxon>
        <taxon>Diptera</taxon>
        <taxon>Brachycera</taxon>
        <taxon>Muscomorpha</taxon>
        <taxon>Oestroidea</taxon>
        <taxon>Calliphoridae</taxon>
        <taxon>Luciliinae</taxon>
        <taxon>Lucilia</taxon>
    </lineage>
</organism>
<sequence>MTFFDEIFRVRKLRGRGSVKVCCIVLPSFKCTLSPMTFLSLNPNTSSSWTVISFLVSPSSLLCLCSLLGSIILSFMPTFVIIPAVSELVVSILSSFAFIESEFATSKSSNSFSSVSLQLSSEIGWEGSFNKFELFIGVEFSVLFKVLVQLQHLFQY</sequence>
<feature type="transmembrane region" description="Helical" evidence="1">
    <location>
        <begin position="80"/>
        <end position="99"/>
    </location>
</feature>